<reference evidence="5 7" key="1">
    <citation type="journal article" date="2021" name="Mol. Ecol.">
        <title>Polar bear-adapted Ursidibacter maritimus are remarkably conserved after generations in captivity.</title>
        <authorList>
            <person name="Espinosa-Gongora C."/>
            <person name="Hansen M.J."/>
            <person name="Bertelsen M.F."/>
            <person name="Bojesen A.M."/>
        </authorList>
    </citation>
    <scope>NUCLEOTIDE SEQUENCE</scope>
    <source>
        <strain evidence="5">Pb43105x</strain>
        <strain evidence="4 7">Pb43106</strain>
    </source>
</reference>
<sequence>MIINNVPHNEVALRILNAADTLMAENGVQYLSTHKIAKQAGVSVGTIYLYFKDKDDLLNQLILYLFSQFNQAIEKQYDESLPLFEQYRALWLAKFEFMSNNLNVVKNMYQYESLPQFRELLRYCFEADDLPWSRFVKRGLQQGVIVDLPLQVLYTMSMKVPQDLIYQQLSLDKVYSQQMIEDVILRTWKAIIV</sequence>
<accession>A0A949WEI6</accession>
<dbReference type="PRINTS" id="PR00455">
    <property type="entry name" value="HTHTETR"/>
</dbReference>
<evidence type="ECO:0000313" key="5">
    <source>
        <dbReference type="EMBL" id="MBV6545925.1"/>
    </source>
</evidence>
<dbReference type="Gene3D" id="1.10.357.10">
    <property type="entry name" value="Tetracycline Repressor, domain 2"/>
    <property type="match status" value="1"/>
</dbReference>
<dbReference type="Proteomes" id="UP001196379">
    <property type="component" value="Unassembled WGS sequence"/>
</dbReference>
<dbReference type="PANTHER" id="PTHR30055:SF207">
    <property type="entry name" value="HTH-TYPE TRANSCRIPTIONAL REPRESSOR FATR"/>
    <property type="match status" value="1"/>
</dbReference>
<dbReference type="InterPro" id="IPR054422">
    <property type="entry name" value="TetR-like_HI_0893_C"/>
</dbReference>
<dbReference type="PROSITE" id="PS01081">
    <property type="entry name" value="HTH_TETR_1"/>
    <property type="match status" value="1"/>
</dbReference>
<gene>
    <name evidence="4" type="ORF">HT657_01595</name>
    <name evidence="5" type="ORF">HT672_01195</name>
</gene>
<dbReference type="InterPro" id="IPR001647">
    <property type="entry name" value="HTH_TetR"/>
</dbReference>
<keyword evidence="1 2" id="KW-0238">DNA-binding</keyword>
<dbReference type="SUPFAM" id="SSF46689">
    <property type="entry name" value="Homeodomain-like"/>
    <property type="match status" value="1"/>
</dbReference>
<dbReference type="InterPro" id="IPR023772">
    <property type="entry name" value="DNA-bd_HTH_TetR-type_CS"/>
</dbReference>
<dbReference type="OrthoDB" id="63332at2"/>
<dbReference type="InterPro" id="IPR050109">
    <property type="entry name" value="HTH-type_TetR-like_transc_reg"/>
</dbReference>
<evidence type="ECO:0000256" key="2">
    <source>
        <dbReference type="PROSITE-ProRule" id="PRU00335"/>
    </source>
</evidence>
<dbReference type="Pfam" id="PF00440">
    <property type="entry name" value="TetR_N"/>
    <property type="match status" value="1"/>
</dbReference>
<evidence type="ECO:0000259" key="3">
    <source>
        <dbReference type="PROSITE" id="PS50977"/>
    </source>
</evidence>
<feature type="DNA-binding region" description="H-T-H motif" evidence="2">
    <location>
        <begin position="32"/>
        <end position="51"/>
    </location>
</feature>
<dbReference type="PROSITE" id="PS50977">
    <property type="entry name" value="HTH_TETR_2"/>
    <property type="match status" value="1"/>
</dbReference>
<proteinExistence type="predicted"/>
<dbReference type="AlphaFoldDB" id="A0A949WEI6"/>
<dbReference type="Proteomes" id="UP000732858">
    <property type="component" value="Unassembled WGS sequence"/>
</dbReference>
<keyword evidence="7" id="KW-1185">Reference proteome</keyword>
<dbReference type="GO" id="GO:0000976">
    <property type="term" value="F:transcription cis-regulatory region binding"/>
    <property type="evidence" value="ECO:0007669"/>
    <property type="project" value="TreeGrafter"/>
</dbReference>
<organism evidence="5 6">
    <name type="scientific">Ursidibacter maritimus</name>
    <dbReference type="NCBI Taxonomy" id="1331689"/>
    <lineage>
        <taxon>Bacteria</taxon>
        <taxon>Pseudomonadati</taxon>
        <taxon>Pseudomonadota</taxon>
        <taxon>Gammaproteobacteria</taxon>
        <taxon>Pasteurellales</taxon>
        <taxon>Pasteurellaceae</taxon>
        <taxon>Ursidibacter</taxon>
    </lineage>
</organism>
<feature type="domain" description="HTH tetR-type" evidence="3">
    <location>
        <begin position="9"/>
        <end position="69"/>
    </location>
</feature>
<evidence type="ECO:0000313" key="4">
    <source>
        <dbReference type="EMBL" id="MBV6530849.1"/>
    </source>
</evidence>
<dbReference type="RefSeq" id="WP_157402738.1">
    <property type="nucleotide sequence ID" value="NZ_JABULY010000001.1"/>
</dbReference>
<dbReference type="GO" id="GO:0003700">
    <property type="term" value="F:DNA-binding transcription factor activity"/>
    <property type="evidence" value="ECO:0007669"/>
    <property type="project" value="TreeGrafter"/>
</dbReference>
<dbReference type="EMBL" id="JABUMC010000001">
    <property type="protein sequence ID" value="MBV6545925.1"/>
    <property type="molecule type" value="Genomic_DNA"/>
</dbReference>
<name>A0A949WEI6_9PAST</name>
<dbReference type="InterPro" id="IPR009057">
    <property type="entry name" value="Homeodomain-like_sf"/>
</dbReference>
<dbReference type="Pfam" id="PF22604">
    <property type="entry name" value="TetR_HI_0893_C"/>
    <property type="match status" value="1"/>
</dbReference>
<comment type="caution">
    <text evidence="5">The sequence shown here is derived from an EMBL/GenBank/DDBJ whole genome shotgun (WGS) entry which is preliminary data.</text>
</comment>
<evidence type="ECO:0000313" key="6">
    <source>
        <dbReference type="Proteomes" id="UP000732858"/>
    </source>
</evidence>
<evidence type="ECO:0000256" key="1">
    <source>
        <dbReference type="ARBA" id="ARBA00023125"/>
    </source>
</evidence>
<dbReference type="GeneID" id="65548568"/>
<dbReference type="PANTHER" id="PTHR30055">
    <property type="entry name" value="HTH-TYPE TRANSCRIPTIONAL REGULATOR RUTR"/>
    <property type="match status" value="1"/>
</dbReference>
<protein>
    <submittedName>
        <fullName evidence="5">TetR/AcrR family transcriptional regulator</fullName>
    </submittedName>
</protein>
<evidence type="ECO:0000313" key="7">
    <source>
        <dbReference type="Proteomes" id="UP001196379"/>
    </source>
</evidence>
<dbReference type="EMBL" id="JABULY010000001">
    <property type="protein sequence ID" value="MBV6530849.1"/>
    <property type="molecule type" value="Genomic_DNA"/>
</dbReference>